<dbReference type="InterPro" id="IPR011990">
    <property type="entry name" value="TPR-like_helical_dom_sf"/>
</dbReference>
<dbReference type="PROSITE" id="PS51375">
    <property type="entry name" value="PPR"/>
    <property type="match status" value="2"/>
</dbReference>
<dbReference type="FunFam" id="1.25.40.10:FF:000344">
    <property type="entry name" value="Pentatricopeptide repeat-containing protein"/>
    <property type="match status" value="1"/>
</dbReference>
<dbReference type="EMBL" id="KZ451982">
    <property type="protein sequence ID" value="PKA54471.1"/>
    <property type="molecule type" value="Genomic_DNA"/>
</dbReference>
<dbReference type="InterPro" id="IPR046960">
    <property type="entry name" value="PPR_At4g14850-like_plant"/>
</dbReference>
<evidence type="ECO:0000313" key="4">
    <source>
        <dbReference type="EMBL" id="PKA54471.1"/>
    </source>
</evidence>
<reference evidence="4 5" key="1">
    <citation type="journal article" date="2017" name="Nature">
        <title>The Apostasia genome and the evolution of orchids.</title>
        <authorList>
            <person name="Zhang G.Q."/>
            <person name="Liu K.W."/>
            <person name="Li Z."/>
            <person name="Lohaus R."/>
            <person name="Hsiao Y.Y."/>
            <person name="Niu S.C."/>
            <person name="Wang J.Y."/>
            <person name="Lin Y.C."/>
            <person name="Xu Q."/>
            <person name="Chen L.J."/>
            <person name="Yoshida K."/>
            <person name="Fujiwara S."/>
            <person name="Wang Z.W."/>
            <person name="Zhang Y.Q."/>
            <person name="Mitsuda N."/>
            <person name="Wang M."/>
            <person name="Liu G.H."/>
            <person name="Pecoraro L."/>
            <person name="Huang H.X."/>
            <person name="Xiao X.J."/>
            <person name="Lin M."/>
            <person name="Wu X.Y."/>
            <person name="Wu W.L."/>
            <person name="Chen Y.Y."/>
            <person name="Chang S.B."/>
            <person name="Sakamoto S."/>
            <person name="Ohme-Takagi M."/>
            <person name="Yagi M."/>
            <person name="Zeng S.J."/>
            <person name="Shen C.Y."/>
            <person name="Yeh C.M."/>
            <person name="Luo Y.B."/>
            <person name="Tsai W.C."/>
            <person name="Van de Peer Y."/>
            <person name="Liu Z.J."/>
        </authorList>
    </citation>
    <scope>NUCLEOTIDE SEQUENCE [LARGE SCALE GENOMIC DNA]</scope>
    <source>
        <strain evidence="5">cv. Shenzhen</strain>
        <tissue evidence="4">Stem</tissue>
    </source>
</reference>
<sequence length="474" mass="52022">MTTAIRGNHQRLLSLTQLLTSYVRHGRNHQALALFSQMFSAPDLALDAFAFPLALKSSAALGLPRAVASLHSHTLKSGIFSNPFLASSLVDAYGKCASIGDARQLFDESPQRNAIVWNAMISLYANSKDVAGAMELFQLMDVPPTEASYNSIIAAMAESGDGLIPAIAFYEKMRLAGLRPNLITVLALLPACVKLGSLNSIKEIHGYAIRISIHSDPHLGSGLVEAYGRCGSLIYARQIFDETTNRDVVVWTSMVSAYAFHGDAGNAMCVFRRMESGGVVPDGIMLLSVLKACSHAGLAGDAVRYFEVMTKEYRVETGSEHYSCLVDVVSRAGRLEDAYEIIVKMPVRATATAWGALLGACRKYGEVKLAEIAARELFEIEPENTGNFLLLANTYAAAGRFEEAERVRRELEERRVKRAPGSSWVLSRRDFACGHPRGSDAELEKGADPNRIQRYKQFDGAYNSRRRSKREEEN</sequence>
<dbReference type="SUPFAM" id="SSF48452">
    <property type="entry name" value="TPR-like"/>
    <property type="match status" value="1"/>
</dbReference>
<keyword evidence="4" id="KW-0378">Hydrolase</keyword>
<dbReference type="FunFam" id="1.25.40.10:FF:000090">
    <property type="entry name" value="Pentatricopeptide repeat-containing protein, chloroplastic"/>
    <property type="match status" value="1"/>
</dbReference>
<proteinExistence type="predicted"/>
<dbReference type="PANTHER" id="PTHR47926:SF426">
    <property type="entry name" value="TETRATRICOPEPTIDE-LIKE HELICAL DOMAIN SUPERFAMILY, DYW DOMAIN-CONTAINING PROTEIN"/>
    <property type="match status" value="1"/>
</dbReference>
<dbReference type="Proteomes" id="UP000236161">
    <property type="component" value="Unassembled WGS sequence"/>
</dbReference>
<evidence type="ECO:0000313" key="5">
    <source>
        <dbReference type="Proteomes" id="UP000236161"/>
    </source>
</evidence>
<name>A0A2I0AG04_9ASPA</name>
<keyword evidence="1" id="KW-0677">Repeat</keyword>
<dbReference type="GO" id="GO:0016787">
    <property type="term" value="F:hydrolase activity"/>
    <property type="evidence" value="ECO:0007669"/>
    <property type="project" value="UniProtKB-KW"/>
</dbReference>
<dbReference type="Pfam" id="PF20431">
    <property type="entry name" value="E_motif"/>
    <property type="match status" value="1"/>
</dbReference>
<dbReference type="OrthoDB" id="185373at2759"/>
<evidence type="ECO:0000256" key="2">
    <source>
        <dbReference type="PROSITE-ProRule" id="PRU00708"/>
    </source>
</evidence>
<dbReference type="InterPro" id="IPR046848">
    <property type="entry name" value="E_motif"/>
</dbReference>
<keyword evidence="5" id="KW-1185">Reference proteome</keyword>
<dbReference type="Gene3D" id="1.25.40.10">
    <property type="entry name" value="Tetratricopeptide repeat domain"/>
    <property type="match status" value="3"/>
</dbReference>
<dbReference type="AlphaFoldDB" id="A0A2I0AG04"/>
<feature type="repeat" description="PPR" evidence="2">
    <location>
        <begin position="145"/>
        <end position="180"/>
    </location>
</feature>
<feature type="compositionally biased region" description="Basic and acidic residues" evidence="3">
    <location>
        <begin position="435"/>
        <end position="448"/>
    </location>
</feature>
<dbReference type="GO" id="GO:0003678">
    <property type="term" value="F:DNA helicase activity"/>
    <property type="evidence" value="ECO:0007669"/>
    <property type="project" value="UniProtKB-EC"/>
</dbReference>
<evidence type="ECO:0000256" key="3">
    <source>
        <dbReference type="SAM" id="MobiDB-lite"/>
    </source>
</evidence>
<evidence type="ECO:0000256" key="1">
    <source>
        <dbReference type="ARBA" id="ARBA00022737"/>
    </source>
</evidence>
<gene>
    <name evidence="4" type="primary">PCMP-E3</name>
    <name evidence="4" type="ORF">AXF42_Ash000304</name>
</gene>
<dbReference type="Pfam" id="PF01535">
    <property type="entry name" value="PPR"/>
    <property type="match status" value="4"/>
</dbReference>
<dbReference type="InterPro" id="IPR002885">
    <property type="entry name" value="PPR_rpt"/>
</dbReference>
<feature type="region of interest" description="Disordered" evidence="3">
    <location>
        <begin position="435"/>
        <end position="474"/>
    </location>
</feature>
<dbReference type="GO" id="GO:0003723">
    <property type="term" value="F:RNA binding"/>
    <property type="evidence" value="ECO:0007669"/>
    <property type="project" value="InterPro"/>
</dbReference>
<dbReference type="NCBIfam" id="TIGR00756">
    <property type="entry name" value="PPR"/>
    <property type="match status" value="2"/>
</dbReference>
<feature type="repeat" description="PPR" evidence="2">
    <location>
        <begin position="247"/>
        <end position="281"/>
    </location>
</feature>
<protein>
    <submittedName>
        <fullName evidence="4">Pentatricopeptide repeat-containing protein</fullName>
        <ecNumber evidence="4">3.6.4.12</ecNumber>
    </submittedName>
</protein>
<organism evidence="4 5">
    <name type="scientific">Apostasia shenzhenica</name>
    <dbReference type="NCBI Taxonomy" id="1088818"/>
    <lineage>
        <taxon>Eukaryota</taxon>
        <taxon>Viridiplantae</taxon>
        <taxon>Streptophyta</taxon>
        <taxon>Embryophyta</taxon>
        <taxon>Tracheophyta</taxon>
        <taxon>Spermatophyta</taxon>
        <taxon>Magnoliopsida</taxon>
        <taxon>Liliopsida</taxon>
        <taxon>Asparagales</taxon>
        <taxon>Orchidaceae</taxon>
        <taxon>Apostasioideae</taxon>
        <taxon>Apostasia</taxon>
    </lineage>
</organism>
<dbReference type="PANTHER" id="PTHR47926">
    <property type="entry name" value="PENTATRICOPEPTIDE REPEAT-CONTAINING PROTEIN"/>
    <property type="match status" value="1"/>
</dbReference>
<accession>A0A2I0AG04</accession>
<dbReference type="EC" id="3.6.4.12" evidence="4"/>
<dbReference type="GO" id="GO:0009451">
    <property type="term" value="P:RNA modification"/>
    <property type="evidence" value="ECO:0007669"/>
    <property type="project" value="InterPro"/>
</dbReference>